<organism evidence="1 2">
    <name type="scientific">Perkinsus olseni</name>
    <name type="common">Perkinsus atlanticus</name>
    <dbReference type="NCBI Taxonomy" id="32597"/>
    <lineage>
        <taxon>Eukaryota</taxon>
        <taxon>Sar</taxon>
        <taxon>Alveolata</taxon>
        <taxon>Perkinsozoa</taxon>
        <taxon>Perkinsea</taxon>
        <taxon>Perkinsida</taxon>
        <taxon>Perkinsidae</taxon>
        <taxon>Perkinsus</taxon>
    </lineage>
</organism>
<sequence>MDINKLSLPSIVAMRCQYVSQLWREHASCDLVADVLVEVTSFLDDVSNSLAFCSEGVKLAKSPWFIFCDRGVLRGVFIEGDNLVLNTLPQLSEPQLIATGSRNLQQIYHDERSQRLIILRGVNQQALDWDCDWDGKILVFDLAGMRLVGEWYTMLGVRPRDLGKDRIVVHNMTAVEDHVFICVAGKDTQVLVAVLEQGAAVVYLRSVLLCRHRCDIRGIYPSRYEGGVAVEVACLVEGACTIMRLRKIPDLPSETIFTKETMRVAEDAERVPWFRFDYEWCPIIGSRLFMVNYRQLVHPQNRSEFCGPPRVLLTDFWGRPKSPVIRCNIKSFDEMTADSHGTLYVAQCYGGGSARLCKLTLGFRESQ</sequence>
<proteinExistence type="predicted"/>
<accession>A0A7J6MZP8</accession>
<dbReference type="Proteomes" id="UP000541610">
    <property type="component" value="Unassembled WGS sequence"/>
</dbReference>
<reference evidence="1 2" key="1">
    <citation type="submission" date="2020-04" db="EMBL/GenBank/DDBJ databases">
        <title>Perkinsus olseni comparative genomics.</title>
        <authorList>
            <person name="Bogema D.R."/>
        </authorList>
    </citation>
    <scope>NUCLEOTIDE SEQUENCE [LARGE SCALE GENOMIC DNA]</scope>
    <source>
        <strain evidence="1">00978-12</strain>
    </source>
</reference>
<dbReference type="AlphaFoldDB" id="A0A7J6MZP8"/>
<gene>
    <name evidence="1" type="ORF">FOZ60_000338</name>
</gene>
<dbReference type="EMBL" id="JABANP010001012">
    <property type="protein sequence ID" value="KAF4677109.1"/>
    <property type="molecule type" value="Genomic_DNA"/>
</dbReference>
<evidence type="ECO:0000313" key="2">
    <source>
        <dbReference type="Proteomes" id="UP000541610"/>
    </source>
</evidence>
<comment type="caution">
    <text evidence="1">The sequence shown here is derived from an EMBL/GenBank/DDBJ whole genome shotgun (WGS) entry which is preliminary data.</text>
</comment>
<protein>
    <submittedName>
        <fullName evidence="1">Uncharacterized protein</fullName>
    </submittedName>
</protein>
<evidence type="ECO:0000313" key="1">
    <source>
        <dbReference type="EMBL" id="KAF4677109.1"/>
    </source>
</evidence>
<name>A0A7J6MZP8_PEROL</name>